<evidence type="ECO:0000313" key="3">
    <source>
        <dbReference type="EMBL" id="NKQ53697.1"/>
    </source>
</evidence>
<accession>A0ABX1J1N9</accession>
<protein>
    <submittedName>
        <fullName evidence="3">Transporter</fullName>
    </submittedName>
</protein>
<dbReference type="Proteomes" id="UP000715441">
    <property type="component" value="Unassembled WGS sequence"/>
</dbReference>
<gene>
    <name evidence="3" type="ORF">HFP15_12485</name>
</gene>
<keyword evidence="1" id="KW-0472">Membrane</keyword>
<keyword evidence="1" id="KW-0812">Transmembrane</keyword>
<sequence>MERFLLVLVVVAVFALALWGMRLGWRRRARSQSVRLAPFPQVPAEPGEPLLEADGLYVSTTTAGNWQDRIVTRGMGLRGRAVLRRYAGGVEVDRAGAPGFWIPDESVLRVRRGSAIAGKVMGSDSLLIITWRLGEVELDTGFRGDDHGDYPQWMQSLSKGHADSTESRPK</sequence>
<dbReference type="EMBL" id="JAAXLS010000006">
    <property type="protein sequence ID" value="NKQ53697.1"/>
    <property type="molecule type" value="Genomic_DNA"/>
</dbReference>
<dbReference type="RefSeq" id="WP_168514864.1">
    <property type="nucleotide sequence ID" value="NZ_JAAXLS010000006.1"/>
</dbReference>
<evidence type="ECO:0000259" key="2">
    <source>
        <dbReference type="Pfam" id="PF25362"/>
    </source>
</evidence>
<evidence type="ECO:0000256" key="1">
    <source>
        <dbReference type="SAM" id="Phobius"/>
    </source>
</evidence>
<comment type="caution">
    <text evidence="3">The sequence shown here is derived from an EMBL/GenBank/DDBJ whole genome shotgun (WGS) entry which is preliminary data.</text>
</comment>
<feature type="transmembrane region" description="Helical" evidence="1">
    <location>
        <begin position="6"/>
        <end position="25"/>
    </location>
</feature>
<keyword evidence="1" id="KW-1133">Transmembrane helix</keyword>
<dbReference type="Pfam" id="PF25362">
    <property type="entry name" value="bPH_11"/>
    <property type="match status" value="1"/>
</dbReference>
<evidence type="ECO:0000313" key="4">
    <source>
        <dbReference type="Proteomes" id="UP000715441"/>
    </source>
</evidence>
<dbReference type="InterPro" id="IPR057446">
    <property type="entry name" value="PH_bac"/>
</dbReference>
<reference evidence="3 4" key="1">
    <citation type="submission" date="2020-04" db="EMBL/GenBank/DDBJ databases">
        <title>Novel species.</title>
        <authorList>
            <person name="Teo W.F.A."/>
            <person name="Lipun K."/>
            <person name="Srisuk N."/>
            <person name="Duangmal K."/>
        </authorList>
    </citation>
    <scope>NUCLEOTIDE SEQUENCE [LARGE SCALE GENOMIC DNA]</scope>
    <source>
        <strain evidence="3 4">K13G38</strain>
    </source>
</reference>
<keyword evidence="4" id="KW-1185">Reference proteome</keyword>
<name>A0ABX1J1N9_9PSEU</name>
<feature type="domain" description="PH" evidence="2">
    <location>
        <begin position="37"/>
        <end position="157"/>
    </location>
</feature>
<proteinExistence type="predicted"/>
<organism evidence="3 4">
    <name type="scientific">Amycolatopsis acididurans</name>
    <dbReference type="NCBI Taxonomy" id="2724524"/>
    <lineage>
        <taxon>Bacteria</taxon>
        <taxon>Bacillati</taxon>
        <taxon>Actinomycetota</taxon>
        <taxon>Actinomycetes</taxon>
        <taxon>Pseudonocardiales</taxon>
        <taxon>Pseudonocardiaceae</taxon>
        <taxon>Amycolatopsis</taxon>
    </lineage>
</organism>